<reference evidence="5 6" key="1">
    <citation type="submission" date="2015-08" db="EMBL/GenBank/DDBJ databases">
        <title>The genome of the Asian arowana (Scleropages formosus).</title>
        <authorList>
            <person name="Tan M.H."/>
            <person name="Gan H.M."/>
            <person name="Croft L.J."/>
            <person name="Austin C.M."/>
        </authorList>
    </citation>
    <scope>NUCLEOTIDE SEQUENCE [LARGE SCALE GENOMIC DNA]</scope>
    <source>
        <strain evidence="5">Aro1</strain>
    </source>
</reference>
<gene>
    <name evidence="5" type="ORF">Z043_116862</name>
</gene>
<comment type="similarity">
    <text evidence="1 3">Belongs to the EMC2 family.</text>
</comment>
<keyword evidence="3" id="KW-0472">Membrane</keyword>
<comment type="subcellular location">
    <subcellularLocation>
        <location evidence="3">Endoplasmic reticulum membrane</location>
        <topology evidence="3">Peripheral membrane protein</topology>
        <orientation evidence="3">Cytoplasmic side</orientation>
    </subcellularLocation>
</comment>
<name>A0A0P7UAX6_SCLFO</name>
<dbReference type="Proteomes" id="UP000034805">
    <property type="component" value="Unassembled WGS sequence"/>
</dbReference>
<sequence length="411" mass="45800">MAALNLFHLAFTFDVDLIQTLLTDHKLEMRDKLRKWREENYRNSEQIVDVGEELINEHASKLGDDIWIIYEQVMIAALDCSRDDLALSCLQELKRQFPDSHRVKRLVGMRLEALERYEDANKLYDSILQDDPTNTCGKAERTLVLLSSPCRVLASNPHSYAKAAFCLEELMMTNPHNHLYCEQYAEVKYTQGGLENLELSRKYFAQALKLNNRNMRALFGLYMVSSRPALRSIKASDGARFLQWPHIAASPKVSAKVKKDNVKYAAWAATQINRAYQWDDIGGRGFRSNTADESHTVISLPNGVVSKSARKLLRRRVGKQRQGTDSGLRCRRKDVAHVTQSPGAPGPPGSQVGCAALAAGRVGCAALAPGSPSIPQGSQTEDSLAGRGTKEAKYSVKAVEEMLESMQIAMS</sequence>
<evidence type="ECO:0000313" key="5">
    <source>
        <dbReference type="EMBL" id="KPP64759.1"/>
    </source>
</evidence>
<keyword evidence="3" id="KW-0256">Endoplasmic reticulum</keyword>
<comment type="caution">
    <text evidence="5">The sequence shown here is derived from an EMBL/GenBank/DDBJ whole genome shotgun (WGS) entry which is preliminary data.</text>
</comment>
<dbReference type="Gene3D" id="1.25.40.10">
    <property type="entry name" value="Tetratricopeptide repeat domain"/>
    <property type="match status" value="1"/>
</dbReference>
<comment type="function">
    <text evidence="3">Part of the endoplasmic reticulum membrane protein complex (EMC) that enables the energy-independent insertion into endoplasmic reticulum membranes of newly synthesized membrane proteins.</text>
</comment>
<proteinExistence type="inferred from homology"/>
<evidence type="ECO:0000256" key="4">
    <source>
        <dbReference type="SAM" id="MobiDB-lite"/>
    </source>
</evidence>
<evidence type="ECO:0000313" key="6">
    <source>
        <dbReference type="Proteomes" id="UP000034805"/>
    </source>
</evidence>
<dbReference type="SUPFAM" id="SSF48452">
    <property type="entry name" value="TPR-like"/>
    <property type="match status" value="1"/>
</dbReference>
<feature type="region of interest" description="Disordered" evidence="4">
    <location>
        <begin position="369"/>
        <end position="389"/>
    </location>
</feature>
<feature type="compositionally biased region" description="Polar residues" evidence="4">
    <location>
        <begin position="373"/>
        <end position="382"/>
    </location>
</feature>
<evidence type="ECO:0000256" key="2">
    <source>
        <dbReference type="ARBA" id="ARBA00022803"/>
    </source>
</evidence>
<dbReference type="AlphaFoldDB" id="A0A0P7UAX6"/>
<dbReference type="PANTHER" id="PTHR12760">
    <property type="entry name" value="TETRATRICOPEPTIDE REPEAT PROTEIN"/>
    <property type="match status" value="1"/>
</dbReference>
<evidence type="ECO:0000256" key="1">
    <source>
        <dbReference type="ARBA" id="ARBA00010361"/>
    </source>
</evidence>
<comment type="subunit">
    <text evidence="3">Component of the ER membrane protein complex (EMC).</text>
</comment>
<organism evidence="5 6">
    <name type="scientific">Scleropages formosus</name>
    <name type="common">Asian bonytongue</name>
    <name type="synonym">Osteoglossum formosum</name>
    <dbReference type="NCBI Taxonomy" id="113540"/>
    <lineage>
        <taxon>Eukaryota</taxon>
        <taxon>Metazoa</taxon>
        <taxon>Chordata</taxon>
        <taxon>Craniata</taxon>
        <taxon>Vertebrata</taxon>
        <taxon>Euteleostomi</taxon>
        <taxon>Actinopterygii</taxon>
        <taxon>Neopterygii</taxon>
        <taxon>Teleostei</taxon>
        <taxon>Osteoglossocephala</taxon>
        <taxon>Osteoglossomorpha</taxon>
        <taxon>Osteoglossiformes</taxon>
        <taxon>Osteoglossidae</taxon>
        <taxon>Scleropages</taxon>
    </lineage>
</organism>
<accession>A0A0P7UAX6</accession>
<keyword evidence="2" id="KW-0802">TPR repeat</keyword>
<dbReference type="InterPro" id="IPR011990">
    <property type="entry name" value="TPR-like_helical_dom_sf"/>
</dbReference>
<dbReference type="GO" id="GO:0072546">
    <property type="term" value="C:EMC complex"/>
    <property type="evidence" value="ECO:0007669"/>
    <property type="project" value="UniProtKB-UniRule"/>
</dbReference>
<dbReference type="InterPro" id="IPR039856">
    <property type="entry name" value="EMC2-like"/>
</dbReference>
<dbReference type="EMBL" id="JARO02006802">
    <property type="protein sequence ID" value="KPP64759.1"/>
    <property type="molecule type" value="Genomic_DNA"/>
</dbReference>
<evidence type="ECO:0000256" key="3">
    <source>
        <dbReference type="RuleBase" id="RU367091"/>
    </source>
</evidence>
<protein>
    <recommendedName>
        <fullName evidence="3">ER membrane protein complex subunit 2</fullName>
    </recommendedName>
</protein>